<dbReference type="PANTHER" id="PTHR13622">
    <property type="entry name" value="THIAMIN PYROPHOSPHOKINASE"/>
    <property type="match status" value="1"/>
</dbReference>
<dbReference type="Proteomes" id="UP000318582">
    <property type="component" value="Unassembled WGS sequence"/>
</dbReference>
<protein>
    <recommendedName>
        <fullName evidence="1">Nudix hydrolase domain-containing protein</fullName>
    </recommendedName>
</protein>
<dbReference type="SUPFAM" id="SSF55811">
    <property type="entry name" value="Nudix"/>
    <property type="match status" value="1"/>
</dbReference>
<dbReference type="InterPro" id="IPR000086">
    <property type="entry name" value="NUDIX_hydrolase_dom"/>
</dbReference>
<sequence>MDPPSEATYYSLLNLVARADSFAPALESSILLNPSPSVGYPLRAGDHDTLIGFVKPQLIPYMESHPSVFTVSVSGVRVNASLTTSEARTAAVEAVLREWRDATLENGLKKVEDKQMFLCLKGWRNERYCVHGSRSEGVIMQLERAAVGLLGVRAYGCHLNGYTRTPEGQVKMWIAKRSDTKQTYPGMLDNLVGGGLATTTNPLENIIKECGEEAGLDIAAASKVASTGVLCFFLDDSERGWVPDTEWVYDLELPSSFDPQPVDGEVQAFHLWDLETVKEHLHKGEFMNESALVVIDFLIRFGLVTAMNEPDYIEIVARMHRSLPQPGPRFGSK</sequence>
<dbReference type="CDD" id="cd03676">
    <property type="entry name" value="NUDIX_Tnr3_like"/>
    <property type="match status" value="1"/>
</dbReference>
<name>A0A507E220_9FUNG</name>
<dbReference type="PANTHER" id="PTHR13622:SF8">
    <property type="entry name" value="THIAMIN PYROPHOSPHOKINASE 1"/>
    <property type="match status" value="1"/>
</dbReference>
<dbReference type="InterPro" id="IPR031804">
    <property type="entry name" value="DUF4743"/>
</dbReference>
<dbReference type="FunFam" id="3.90.79.10:FF:000019">
    <property type="entry name" value="Thiamin pyrophosphokinase, putative"/>
    <property type="match status" value="1"/>
</dbReference>
<accession>A0A507E220</accession>
<dbReference type="PROSITE" id="PS51462">
    <property type="entry name" value="NUDIX"/>
    <property type="match status" value="1"/>
</dbReference>
<evidence type="ECO:0000313" key="2">
    <source>
        <dbReference type="EMBL" id="TPX57140.1"/>
    </source>
</evidence>
<keyword evidence="3" id="KW-1185">Reference proteome</keyword>
<comment type="caution">
    <text evidence="2">The sequence shown here is derived from an EMBL/GenBank/DDBJ whole genome shotgun (WGS) entry which is preliminary data.</text>
</comment>
<feature type="domain" description="Nudix hydrolase" evidence="1">
    <location>
        <begin position="142"/>
        <end position="299"/>
    </location>
</feature>
<dbReference type="AlphaFoldDB" id="A0A507E220"/>
<evidence type="ECO:0000313" key="3">
    <source>
        <dbReference type="Proteomes" id="UP000318582"/>
    </source>
</evidence>
<dbReference type="STRING" id="109895.A0A507E220"/>
<dbReference type="EMBL" id="QEAQ01000057">
    <property type="protein sequence ID" value="TPX57140.1"/>
    <property type="molecule type" value="Genomic_DNA"/>
</dbReference>
<dbReference type="Gene3D" id="3.90.79.10">
    <property type="entry name" value="Nucleoside Triphosphate Pyrophosphohydrolase"/>
    <property type="match status" value="1"/>
</dbReference>
<dbReference type="GO" id="GO:0044715">
    <property type="term" value="F:8-oxo-dGDP phosphatase activity"/>
    <property type="evidence" value="ECO:0007669"/>
    <property type="project" value="TreeGrafter"/>
</dbReference>
<gene>
    <name evidence="2" type="ORF">PhCBS80983_g04043</name>
</gene>
<dbReference type="Pfam" id="PF15916">
    <property type="entry name" value="DUF4743"/>
    <property type="match status" value="1"/>
</dbReference>
<organism evidence="2 3">
    <name type="scientific">Powellomyces hirtus</name>
    <dbReference type="NCBI Taxonomy" id="109895"/>
    <lineage>
        <taxon>Eukaryota</taxon>
        <taxon>Fungi</taxon>
        <taxon>Fungi incertae sedis</taxon>
        <taxon>Chytridiomycota</taxon>
        <taxon>Chytridiomycota incertae sedis</taxon>
        <taxon>Chytridiomycetes</taxon>
        <taxon>Spizellomycetales</taxon>
        <taxon>Powellomycetaceae</taxon>
        <taxon>Powellomyces</taxon>
    </lineage>
</organism>
<proteinExistence type="predicted"/>
<evidence type="ECO:0000259" key="1">
    <source>
        <dbReference type="PROSITE" id="PS51462"/>
    </source>
</evidence>
<reference evidence="2 3" key="1">
    <citation type="journal article" date="2019" name="Sci. Rep.">
        <title>Comparative genomics of chytrid fungi reveal insights into the obligate biotrophic and pathogenic lifestyle of Synchytrium endobioticum.</title>
        <authorList>
            <person name="van de Vossenberg B.T.L.H."/>
            <person name="Warris S."/>
            <person name="Nguyen H.D.T."/>
            <person name="van Gent-Pelzer M.P.E."/>
            <person name="Joly D.L."/>
            <person name="van de Geest H.C."/>
            <person name="Bonants P.J.M."/>
            <person name="Smith D.S."/>
            <person name="Levesque C.A."/>
            <person name="van der Lee T.A.J."/>
        </authorList>
    </citation>
    <scope>NUCLEOTIDE SEQUENCE [LARGE SCALE GENOMIC DNA]</scope>
    <source>
        <strain evidence="2 3">CBS 809.83</strain>
    </source>
</reference>
<dbReference type="InterPro" id="IPR015797">
    <property type="entry name" value="NUDIX_hydrolase-like_dom_sf"/>
</dbReference>